<proteinExistence type="predicted"/>
<dbReference type="OrthoDB" id="2015991at2759"/>
<dbReference type="GO" id="GO:0016020">
    <property type="term" value="C:membrane"/>
    <property type="evidence" value="ECO:0007669"/>
    <property type="project" value="UniProtKB-SubCell"/>
</dbReference>
<evidence type="ECO:0000256" key="6">
    <source>
        <dbReference type="ARBA" id="ARBA00023136"/>
    </source>
</evidence>
<evidence type="ECO:0000313" key="10">
    <source>
        <dbReference type="Proteomes" id="UP000054498"/>
    </source>
</evidence>
<evidence type="ECO:0000256" key="4">
    <source>
        <dbReference type="ARBA" id="ARBA00022692"/>
    </source>
</evidence>
<keyword evidence="7" id="KW-0732">Signal</keyword>
<dbReference type="InterPro" id="IPR044845">
    <property type="entry name" value="HPAT/SRGT1-like"/>
</dbReference>
<evidence type="ECO:0000256" key="7">
    <source>
        <dbReference type="SAM" id="SignalP"/>
    </source>
</evidence>
<dbReference type="RefSeq" id="XP_013898854.1">
    <property type="nucleotide sequence ID" value="XM_014043400.1"/>
</dbReference>
<gene>
    <name evidence="9" type="ORF">MNEG_8128</name>
</gene>
<keyword evidence="2" id="KW-0328">Glycosyltransferase</keyword>
<dbReference type="PANTHER" id="PTHR31485:SF7">
    <property type="entry name" value="PEPTIDYL SERINE ALPHA-GALACTOSYLTRANSFERASE"/>
    <property type="match status" value="1"/>
</dbReference>
<evidence type="ECO:0000256" key="2">
    <source>
        <dbReference type="ARBA" id="ARBA00022676"/>
    </source>
</evidence>
<keyword evidence="3" id="KW-0808">Transferase</keyword>
<keyword evidence="4" id="KW-0812">Transmembrane</keyword>
<feature type="domain" description="Hydroxyproline O-arabinosyltransferase-like" evidence="8">
    <location>
        <begin position="53"/>
        <end position="306"/>
    </location>
</feature>
<evidence type="ECO:0000256" key="3">
    <source>
        <dbReference type="ARBA" id="ARBA00022679"/>
    </source>
</evidence>
<feature type="chain" id="PRO_5002258592" description="Hydroxyproline O-arabinosyltransferase-like domain-containing protein" evidence="7">
    <location>
        <begin position="22"/>
        <end position="357"/>
    </location>
</feature>
<accession>A0A0D2M969</accession>
<dbReference type="KEGG" id="mng:MNEG_8128"/>
<protein>
    <recommendedName>
        <fullName evidence="8">Hydroxyproline O-arabinosyltransferase-like domain-containing protein</fullName>
    </recommendedName>
</protein>
<feature type="signal peptide" evidence="7">
    <location>
        <begin position="1"/>
        <end position="21"/>
    </location>
</feature>
<sequence length="357" mass="40359">MAGRVGLLLAILAVHLAEASAADAPAASPAPAAAGKDLPPLISHRPGDVRVLLLTDCAKYQDWQTIAGAYAWRESGQPGGFTRVANCDEKDRKNYPKAMLDYVDTHMAPMAAMNKELNDWYQAYNKPKAVSDWLEHNPHPKEKWILLIDADMLLRRPFLPEEFNLTKGWAMAAHYDYMKGVHNDLAMRHVPEMIPHNDTLAGPPGRRGDVVGAPYFMSMEDIRKVAPLWYDYTVKVRNDSLAYKDSGDTASQKGGRIWIAEMYGYTFGAAKAGIWHRWSEDFMLYPGYTPPFIPRNIHNGLHYTVGDWSFDKHWYFDFDVHKCPPWDLSVPKPKEGIFPPPPHPKTLKSKCAPHLCF</sequence>
<organism evidence="9 10">
    <name type="scientific">Monoraphidium neglectum</name>
    <dbReference type="NCBI Taxonomy" id="145388"/>
    <lineage>
        <taxon>Eukaryota</taxon>
        <taxon>Viridiplantae</taxon>
        <taxon>Chlorophyta</taxon>
        <taxon>core chlorophytes</taxon>
        <taxon>Chlorophyceae</taxon>
        <taxon>CS clade</taxon>
        <taxon>Sphaeropleales</taxon>
        <taxon>Selenastraceae</taxon>
        <taxon>Monoraphidium</taxon>
    </lineage>
</organism>
<dbReference type="Proteomes" id="UP000054498">
    <property type="component" value="Unassembled WGS sequence"/>
</dbReference>
<dbReference type="Pfam" id="PF23452">
    <property type="entry name" value="HPAT"/>
    <property type="match status" value="1"/>
</dbReference>
<evidence type="ECO:0000256" key="5">
    <source>
        <dbReference type="ARBA" id="ARBA00022989"/>
    </source>
</evidence>
<dbReference type="AlphaFoldDB" id="A0A0D2M969"/>
<evidence type="ECO:0000259" key="8">
    <source>
        <dbReference type="Pfam" id="PF23452"/>
    </source>
</evidence>
<name>A0A0D2M969_9CHLO</name>
<keyword evidence="6" id="KW-0472">Membrane</keyword>
<dbReference type="PANTHER" id="PTHR31485">
    <property type="entry name" value="PEPTIDYL SERINE ALPHA-GALACTOSYLTRANSFERASE"/>
    <property type="match status" value="1"/>
</dbReference>
<comment type="subcellular location">
    <subcellularLocation>
        <location evidence="1">Membrane</location>
        <topology evidence="1">Single-pass membrane protein</topology>
    </subcellularLocation>
</comment>
<reference evidence="9 10" key="1">
    <citation type="journal article" date="2013" name="BMC Genomics">
        <title>Reconstruction of the lipid metabolism for the microalga Monoraphidium neglectum from its genome sequence reveals characteristics suitable for biofuel production.</title>
        <authorList>
            <person name="Bogen C."/>
            <person name="Al-Dilaimi A."/>
            <person name="Albersmeier A."/>
            <person name="Wichmann J."/>
            <person name="Grundmann M."/>
            <person name="Rupp O."/>
            <person name="Lauersen K.J."/>
            <person name="Blifernez-Klassen O."/>
            <person name="Kalinowski J."/>
            <person name="Goesmann A."/>
            <person name="Mussgnug J.H."/>
            <person name="Kruse O."/>
        </authorList>
    </citation>
    <scope>NUCLEOTIDE SEQUENCE [LARGE SCALE GENOMIC DNA]</scope>
    <source>
        <strain evidence="9 10">SAG 48.87</strain>
    </source>
</reference>
<dbReference type="InterPro" id="IPR056508">
    <property type="entry name" value="HPAT-like"/>
</dbReference>
<keyword evidence="5" id="KW-1133">Transmembrane helix</keyword>
<dbReference type="GeneID" id="25741004"/>
<evidence type="ECO:0000313" key="9">
    <source>
        <dbReference type="EMBL" id="KIY99834.1"/>
    </source>
</evidence>
<dbReference type="EMBL" id="KK101730">
    <property type="protein sequence ID" value="KIY99834.1"/>
    <property type="molecule type" value="Genomic_DNA"/>
</dbReference>
<dbReference type="GO" id="GO:0016757">
    <property type="term" value="F:glycosyltransferase activity"/>
    <property type="evidence" value="ECO:0007669"/>
    <property type="project" value="UniProtKB-KW"/>
</dbReference>
<evidence type="ECO:0000256" key="1">
    <source>
        <dbReference type="ARBA" id="ARBA00004167"/>
    </source>
</evidence>
<keyword evidence="10" id="KW-1185">Reference proteome</keyword>
<dbReference type="STRING" id="145388.A0A0D2M969"/>